<keyword evidence="4" id="KW-1185">Reference proteome</keyword>
<evidence type="ECO:0000256" key="2">
    <source>
        <dbReference type="PROSITE-ProRule" id="PRU00708"/>
    </source>
</evidence>
<dbReference type="Proteomes" id="UP000516437">
    <property type="component" value="Chromosome 4"/>
</dbReference>
<dbReference type="Pfam" id="PF20431">
    <property type="entry name" value="E_motif"/>
    <property type="match status" value="1"/>
</dbReference>
<proteinExistence type="predicted"/>
<dbReference type="FunFam" id="1.25.40.10:FF:000442">
    <property type="entry name" value="Pentatricopeptide repeat-containing protein At3g49710"/>
    <property type="match status" value="1"/>
</dbReference>
<feature type="repeat" description="PPR" evidence="2">
    <location>
        <begin position="300"/>
        <end position="334"/>
    </location>
</feature>
<dbReference type="InterPro" id="IPR002885">
    <property type="entry name" value="PPR_rpt"/>
</dbReference>
<feature type="repeat" description="PPR" evidence="2">
    <location>
        <begin position="199"/>
        <end position="233"/>
    </location>
</feature>
<dbReference type="AlphaFoldDB" id="A0A6A1VX56"/>
<dbReference type="OrthoDB" id="185373at2759"/>
<accession>A0A6A1VX56</accession>
<dbReference type="FunFam" id="1.25.40.10:FF:000031">
    <property type="entry name" value="Pentatricopeptide repeat-containing protein mitochondrial"/>
    <property type="match status" value="1"/>
</dbReference>
<evidence type="ECO:0000313" key="3">
    <source>
        <dbReference type="EMBL" id="KAB1216656.1"/>
    </source>
</evidence>
<dbReference type="EMBL" id="RXIC02000022">
    <property type="protein sequence ID" value="KAB1216656.1"/>
    <property type="molecule type" value="Genomic_DNA"/>
</dbReference>
<dbReference type="Gene3D" id="1.25.40.10">
    <property type="entry name" value="Tetratricopeptide repeat domain"/>
    <property type="match status" value="3"/>
</dbReference>
<sequence length="625" mass="69868">MTFLSTSMERHLLNLLHSSLHIKQFNQIHALIVTNYPTLTQAFVRSLLRLSVVAYARDVMDRIPQPNQVLYSSLISTYSKLSLHKKALEGFVLMHSSGTGVVWLTIPPVMKSCISFLAVELAKEIHSLVIKHGFGLDVFVQTPLMDFYAKTGDIDSAKKVFDGICMKDTICYNCLISGYSKSGDVIAAQQLFDEMTERTIVSWNSMISCYANNGSYHEGLRIFERMQAEGCYPNEISVATVLSICAKLRDLEMGLRVKKFIQDNNFSSNMIVSTALLEMYVKCGAVDDARQEFDRMDRKDVVAWGAMLAGYAQNGRPSEVLELFKCMKSEGIKPNDVVLVSVLSACSQLGSVEASERIGNYVESQDFILNVHVASALVDMYSKCGKISKARQIFHMMPHKDIVSWNSLIIGLAANGFAEGAFSLFEKMKQNKVTPNDITFVGLLTACTHAGLVELGLEFISSMKADHQITPAIEHYACIVDLFCRSGRLNEAYEFISIMELEPNVVVWGTLLSASRIYSNVELAELSVKKLLELEPENSGNYVLLSNIYASAGRWQEALKVRNIMKFNRVQKISAYSWIEVDNEVLMFLVGDTSHPRSNEVYRVVDGLAIQSTSTSYSLDYEGEF</sequence>
<dbReference type="PANTHER" id="PTHR47926">
    <property type="entry name" value="PENTATRICOPEPTIDE REPEAT-CONTAINING PROTEIN"/>
    <property type="match status" value="1"/>
</dbReference>
<feature type="repeat" description="PPR" evidence="2">
    <location>
        <begin position="168"/>
        <end position="198"/>
    </location>
</feature>
<dbReference type="Pfam" id="PF01535">
    <property type="entry name" value="PPR"/>
    <property type="match status" value="2"/>
</dbReference>
<dbReference type="NCBIfam" id="TIGR00756">
    <property type="entry name" value="PPR"/>
    <property type="match status" value="5"/>
</dbReference>
<dbReference type="GO" id="GO:0003723">
    <property type="term" value="F:RNA binding"/>
    <property type="evidence" value="ECO:0007669"/>
    <property type="project" value="InterPro"/>
</dbReference>
<protein>
    <recommendedName>
        <fullName evidence="5">Pentacotripeptide-repeat region of PRORP domain-containing protein</fullName>
    </recommendedName>
</protein>
<dbReference type="InterPro" id="IPR046848">
    <property type="entry name" value="E_motif"/>
</dbReference>
<feature type="repeat" description="PPR" evidence="2">
    <location>
        <begin position="401"/>
        <end position="435"/>
    </location>
</feature>
<comment type="caution">
    <text evidence="3">The sequence shown here is derived from an EMBL/GenBank/DDBJ whole genome shotgun (WGS) entry which is preliminary data.</text>
</comment>
<organism evidence="3 4">
    <name type="scientific">Morella rubra</name>
    <name type="common">Chinese bayberry</name>
    <dbReference type="NCBI Taxonomy" id="262757"/>
    <lineage>
        <taxon>Eukaryota</taxon>
        <taxon>Viridiplantae</taxon>
        <taxon>Streptophyta</taxon>
        <taxon>Embryophyta</taxon>
        <taxon>Tracheophyta</taxon>
        <taxon>Spermatophyta</taxon>
        <taxon>Magnoliopsida</taxon>
        <taxon>eudicotyledons</taxon>
        <taxon>Gunneridae</taxon>
        <taxon>Pentapetalae</taxon>
        <taxon>rosids</taxon>
        <taxon>fabids</taxon>
        <taxon>Fagales</taxon>
        <taxon>Myricaceae</taxon>
        <taxon>Morella</taxon>
    </lineage>
</organism>
<dbReference type="InterPro" id="IPR011990">
    <property type="entry name" value="TPR-like_helical_dom_sf"/>
</dbReference>
<evidence type="ECO:0000313" key="4">
    <source>
        <dbReference type="Proteomes" id="UP000516437"/>
    </source>
</evidence>
<evidence type="ECO:0008006" key="5">
    <source>
        <dbReference type="Google" id="ProtNLM"/>
    </source>
</evidence>
<reference evidence="3 4" key="1">
    <citation type="journal article" date="2019" name="Plant Biotechnol. J.">
        <title>The red bayberry genome and genetic basis of sex determination.</title>
        <authorList>
            <person name="Jia H.M."/>
            <person name="Jia H.J."/>
            <person name="Cai Q.L."/>
            <person name="Wang Y."/>
            <person name="Zhao H.B."/>
            <person name="Yang W.F."/>
            <person name="Wang G.Y."/>
            <person name="Li Y.H."/>
            <person name="Zhan D.L."/>
            <person name="Shen Y.T."/>
            <person name="Niu Q.F."/>
            <person name="Chang L."/>
            <person name="Qiu J."/>
            <person name="Zhao L."/>
            <person name="Xie H.B."/>
            <person name="Fu W.Y."/>
            <person name="Jin J."/>
            <person name="Li X.W."/>
            <person name="Jiao Y."/>
            <person name="Zhou C.C."/>
            <person name="Tu T."/>
            <person name="Chai C.Y."/>
            <person name="Gao J.L."/>
            <person name="Fan L.J."/>
            <person name="van de Weg E."/>
            <person name="Wang J.Y."/>
            <person name="Gao Z.S."/>
        </authorList>
    </citation>
    <scope>NUCLEOTIDE SEQUENCE [LARGE SCALE GENOMIC DNA]</scope>
    <source>
        <tissue evidence="3">Leaves</tissue>
    </source>
</reference>
<dbReference type="Pfam" id="PF13041">
    <property type="entry name" value="PPR_2"/>
    <property type="match status" value="3"/>
</dbReference>
<dbReference type="Pfam" id="PF12854">
    <property type="entry name" value="PPR_1"/>
    <property type="match status" value="1"/>
</dbReference>
<dbReference type="PROSITE" id="PS51375">
    <property type="entry name" value="PPR"/>
    <property type="match status" value="4"/>
</dbReference>
<gene>
    <name evidence="3" type="ORF">CJ030_MR4G008613</name>
</gene>
<dbReference type="GO" id="GO:0009451">
    <property type="term" value="P:RNA modification"/>
    <property type="evidence" value="ECO:0007669"/>
    <property type="project" value="InterPro"/>
</dbReference>
<dbReference type="PANTHER" id="PTHR47926:SF537">
    <property type="entry name" value="PENTACOTRIPEPTIDE-REPEAT REGION OF PRORP DOMAIN-CONTAINING PROTEIN"/>
    <property type="match status" value="1"/>
</dbReference>
<dbReference type="InterPro" id="IPR046960">
    <property type="entry name" value="PPR_At4g14850-like_plant"/>
</dbReference>
<keyword evidence="1" id="KW-0677">Repeat</keyword>
<dbReference type="SUPFAM" id="SSF48452">
    <property type="entry name" value="TPR-like"/>
    <property type="match status" value="2"/>
</dbReference>
<name>A0A6A1VX56_9ROSI</name>
<evidence type="ECO:0000256" key="1">
    <source>
        <dbReference type="ARBA" id="ARBA00022737"/>
    </source>
</evidence>
<dbReference type="FunFam" id="1.25.40.10:FF:000184">
    <property type="entry name" value="Pentatricopeptide repeat-containing protein, chloroplastic"/>
    <property type="match status" value="1"/>
</dbReference>